<dbReference type="EMBL" id="JAKKPZ010000090">
    <property type="protein sequence ID" value="KAI1702943.1"/>
    <property type="molecule type" value="Genomic_DNA"/>
</dbReference>
<keyword evidence="1" id="KW-1133">Transmembrane helix</keyword>
<keyword evidence="1" id="KW-0812">Transmembrane</keyword>
<protein>
    <submittedName>
        <fullName evidence="2">Uncharacterized protein</fullName>
    </submittedName>
</protein>
<evidence type="ECO:0000256" key="1">
    <source>
        <dbReference type="SAM" id="Phobius"/>
    </source>
</evidence>
<proteinExistence type="predicted"/>
<organism evidence="2 3">
    <name type="scientific">Ditylenchus destructor</name>
    <dbReference type="NCBI Taxonomy" id="166010"/>
    <lineage>
        <taxon>Eukaryota</taxon>
        <taxon>Metazoa</taxon>
        <taxon>Ecdysozoa</taxon>
        <taxon>Nematoda</taxon>
        <taxon>Chromadorea</taxon>
        <taxon>Rhabditida</taxon>
        <taxon>Tylenchina</taxon>
        <taxon>Tylenchomorpha</taxon>
        <taxon>Sphaerularioidea</taxon>
        <taxon>Anguinidae</taxon>
        <taxon>Anguininae</taxon>
        <taxon>Ditylenchus</taxon>
    </lineage>
</organism>
<sequence length="124" mass="13569">MGGASAAEQFQAKITNNCLEQSERRDCAVFNRCCDFRCAAALVEPGQSPLIRHNSKNGAHFCMALLGQIVEQNTKCICNAAPKSRSTGPFQWGNSQMRLMAKVDFVGGIILIFVIDLFLLSLTL</sequence>
<reference evidence="2" key="1">
    <citation type="submission" date="2022-01" db="EMBL/GenBank/DDBJ databases">
        <title>Genome Sequence Resource for Two Populations of Ditylenchus destructor, the Migratory Endoparasitic Phytonematode.</title>
        <authorList>
            <person name="Zhang H."/>
            <person name="Lin R."/>
            <person name="Xie B."/>
        </authorList>
    </citation>
    <scope>NUCLEOTIDE SEQUENCE</scope>
    <source>
        <strain evidence="2">BazhouSP</strain>
    </source>
</reference>
<dbReference type="AlphaFoldDB" id="A0AAD4QXY2"/>
<evidence type="ECO:0000313" key="3">
    <source>
        <dbReference type="Proteomes" id="UP001201812"/>
    </source>
</evidence>
<gene>
    <name evidence="2" type="ORF">DdX_15179</name>
</gene>
<feature type="transmembrane region" description="Helical" evidence="1">
    <location>
        <begin position="103"/>
        <end position="122"/>
    </location>
</feature>
<keyword evidence="1" id="KW-0472">Membrane</keyword>
<comment type="caution">
    <text evidence="2">The sequence shown here is derived from an EMBL/GenBank/DDBJ whole genome shotgun (WGS) entry which is preliminary data.</text>
</comment>
<name>A0AAD4QXY2_9BILA</name>
<dbReference type="Proteomes" id="UP001201812">
    <property type="component" value="Unassembled WGS sequence"/>
</dbReference>
<accession>A0AAD4QXY2</accession>
<evidence type="ECO:0000313" key="2">
    <source>
        <dbReference type="EMBL" id="KAI1702943.1"/>
    </source>
</evidence>
<keyword evidence="3" id="KW-1185">Reference proteome</keyword>